<reference evidence="1 2" key="1">
    <citation type="journal article" date="2019" name="Int. J. Syst. Evol. Microbiol.">
        <title>The Global Catalogue of Microorganisms (GCM) 10K type strain sequencing project: providing services to taxonomists for standard genome sequencing and annotation.</title>
        <authorList>
            <consortium name="The Broad Institute Genomics Platform"/>
            <consortium name="The Broad Institute Genome Sequencing Center for Infectious Disease"/>
            <person name="Wu L."/>
            <person name="Ma J."/>
        </authorList>
    </citation>
    <scope>NUCLEOTIDE SEQUENCE [LARGE SCALE GENOMIC DNA]</scope>
    <source>
        <strain evidence="1 2">JCM 14307</strain>
    </source>
</reference>
<protein>
    <submittedName>
        <fullName evidence="1">Uncharacterized protein</fullName>
    </submittedName>
</protein>
<gene>
    <name evidence="1" type="ORF">GCM10009745_73380</name>
</gene>
<dbReference type="Proteomes" id="UP001500280">
    <property type="component" value="Unassembled WGS sequence"/>
</dbReference>
<keyword evidence="2" id="KW-1185">Reference proteome</keyword>
<evidence type="ECO:0000313" key="1">
    <source>
        <dbReference type="EMBL" id="GAA1714408.1"/>
    </source>
</evidence>
<organism evidence="1 2">
    <name type="scientific">Kribbella yunnanensis</name>
    <dbReference type="NCBI Taxonomy" id="190194"/>
    <lineage>
        <taxon>Bacteria</taxon>
        <taxon>Bacillati</taxon>
        <taxon>Actinomycetota</taxon>
        <taxon>Actinomycetes</taxon>
        <taxon>Propionibacteriales</taxon>
        <taxon>Kribbellaceae</taxon>
        <taxon>Kribbella</taxon>
    </lineage>
</organism>
<name>A0ABN2IYQ9_9ACTN</name>
<evidence type="ECO:0000313" key="2">
    <source>
        <dbReference type="Proteomes" id="UP001500280"/>
    </source>
</evidence>
<proteinExistence type="predicted"/>
<sequence>MVLHDAMNTVGWARARRLLRRAIRHPAGRLLVRLNVAVDSDDAQTSKVFEALPDRTPHHPEMFFECLADVVTTLGLAPDPAGDRHDWVRNVRTALFRACRGGISLPTASFDVLLKAAVHDPDPSFNRHFVEPALNAFGRRRVRAALLGYLRTGTDAERAGAARAWYWSDIGLKMPLVQAQNPGHPESDDRSVLKVDWNAAALREFVANEHLDVRRSILPGLPLWKSFYPPELHDLVDAAVAIARSHPDGYIRHRVEHQLNG</sequence>
<dbReference type="EMBL" id="BAAANF010000025">
    <property type="protein sequence ID" value="GAA1714408.1"/>
    <property type="molecule type" value="Genomic_DNA"/>
</dbReference>
<accession>A0ABN2IYQ9</accession>
<comment type="caution">
    <text evidence="1">The sequence shown here is derived from an EMBL/GenBank/DDBJ whole genome shotgun (WGS) entry which is preliminary data.</text>
</comment>